<sequence>MSPFAKPALFLVNVGLRGLPDGSVNRKVVLLPSTFVTLPGTFKRPAPGPGEGFGAGLGAGGLGVGTTGIGEQVKPSKRYPTLHTQTPLELRSYPGAHSHFPFTLV</sequence>
<accession>A7J7V0</accession>
<evidence type="ECO:0000313" key="2">
    <source>
        <dbReference type="Proteomes" id="UP000204095"/>
    </source>
</evidence>
<organismHost>
    <name type="scientific">Paramecium bursaria</name>
    <dbReference type="NCBI Taxonomy" id="74790"/>
</organismHost>
<gene>
    <name evidence="1" type="primary">n596L</name>
    <name evidence="1" type="ORF">FR483_n596L</name>
</gene>
<dbReference type="RefSeq" id="YP_001426228.1">
    <property type="nucleotide sequence ID" value="NC_008603.1"/>
</dbReference>
<dbReference type="EMBL" id="DQ890022">
    <property type="protein sequence ID" value="ABT15881.1"/>
    <property type="molecule type" value="Genomic_DNA"/>
</dbReference>
<evidence type="ECO:0000313" key="1">
    <source>
        <dbReference type="EMBL" id="ABT15881.1"/>
    </source>
</evidence>
<proteinExistence type="predicted"/>
<reference evidence="1 2" key="1">
    <citation type="journal article" date="2007" name="Virology">
        <title>Sequence and annotation of the 314-kb MT325 and the 321-kb FR483 viruses that infect Chlorella Pbi.</title>
        <authorList>
            <person name="Fitzgerald L.A."/>
            <person name="Graves M.V."/>
            <person name="Li X."/>
            <person name="Feldblyum T."/>
            <person name="Hartigan J."/>
            <person name="Van Etten J.L."/>
        </authorList>
    </citation>
    <scope>NUCLEOTIDE SEQUENCE [LARGE SCALE GENOMIC DNA]</scope>
    <source>
        <strain evidence="1 2">FR483</strain>
    </source>
</reference>
<dbReference type="Proteomes" id="UP000204095">
    <property type="component" value="Segment"/>
</dbReference>
<dbReference type="KEGG" id="vg:5469901"/>
<dbReference type="GeneID" id="5469901"/>
<name>A7J7V0_PBCVF</name>
<protein>
    <submittedName>
        <fullName evidence="1">Uncharacterized protein n596L</fullName>
    </submittedName>
</protein>
<organism evidence="1 2">
    <name type="scientific">Paramecium bursaria Chlorella virus FR483</name>
    <name type="common">PBCV-FR483</name>
    <dbReference type="NCBI Taxonomy" id="399781"/>
    <lineage>
        <taxon>Viruses</taxon>
        <taxon>Varidnaviria</taxon>
        <taxon>Bamfordvirae</taxon>
        <taxon>Nucleocytoviricota</taxon>
        <taxon>Megaviricetes</taxon>
        <taxon>Algavirales</taxon>
        <taxon>Phycodnaviridae</taxon>
        <taxon>Chlorovirus</taxon>
        <taxon>Chlorovirus conductrix</taxon>
        <taxon>Paramecium bursaria Chlorella virus A1</taxon>
    </lineage>
</organism>